<proteinExistence type="predicted"/>
<dbReference type="Proteomes" id="UP000046392">
    <property type="component" value="Unplaced"/>
</dbReference>
<dbReference type="SUPFAM" id="SSF57414">
    <property type="entry name" value="Hairpin loop containing domain-like"/>
    <property type="match status" value="2"/>
</dbReference>
<accession>A0A0N5C8M1</accession>
<dbReference type="PANTHER" id="PTHR47327:SF21">
    <property type="entry name" value="APPLE DOMAIN-CONTAINING PROTEIN"/>
    <property type="match status" value="1"/>
</dbReference>
<dbReference type="InterPro" id="IPR052774">
    <property type="entry name" value="Celegans_DevNeuronal_Protein"/>
</dbReference>
<dbReference type="PANTHER" id="PTHR47327">
    <property type="entry name" value="FI18240P1-RELATED"/>
    <property type="match status" value="1"/>
</dbReference>
<feature type="chain" id="PRO_5005895650" evidence="1">
    <location>
        <begin position="17"/>
        <end position="487"/>
    </location>
</feature>
<reference evidence="4" key="1">
    <citation type="submission" date="2017-02" db="UniProtKB">
        <authorList>
            <consortium name="WormBaseParasite"/>
        </authorList>
    </citation>
    <scope>IDENTIFICATION</scope>
</reference>
<evidence type="ECO:0000256" key="1">
    <source>
        <dbReference type="SAM" id="SignalP"/>
    </source>
</evidence>
<name>A0A0N5C8M1_STREA</name>
<dbReference type="SMART" id="SM00473">
    <property type="entry name" value="PAN_AP"/>
    <property type="match status" value="3"/>
</dbReference>
<dbReference type="AlphaFoldDB" id="A0A0N5C8M1"/>
<dbReference type="GO" id="GO:0009653">
    <property type="term" value="P:anatomical structure morphogenesis"/>
    <property type="evidence" value="ECO:0007669"/>
    <property type="project" value="TreeGrafter"/>
</dbReference>
<feature type="domain" description="Apple" evidence="2">
    <location>
        <begin position="243"/>
        <end position="330"/>
    </location>
</feature>
<dbReference type="WBParaSite" id="SPAL_0001426400.1">
    <property type="protein sequence ID" value="SPAL_0001426400.1"/>
    <property type="gene ID" value="SPAL_0001426400"/>
</dbReference>
<dbReference type="Pfam" id="PF00024">
    <property type="entry name" value="PAN_1"/>
    <property type="match status" value="2"/>
</dbReference>
<keyword evidence="3" id="KW-1185">Reference proteome</keyword>
<feature type="signal peptide" evidence="1">
    <location>
        <begin position="1"/>
        <end position="16"/>
    </location>
</feature>
<feature type="domain" description="Apple" evidence="2">
    <location>
        <begin position="71"/>
        <end position="156"/>
    </location>
</feature>
<sequence>MIKILVLFLFIYLILGDNNITNKNMHKRRKYRRKPKYVSEEDFLLTSTTVQSSSHNIDRIVTEVADISDPCFRKFAHTTIFNSQPFERKSGISLNECKEKCLKNIKYLLDKKLNKLLKCQSIVYSKEICDLYSHIGDEGTSILVRLNNSHYFEPSMEKTCFEEKKKRKIMNVELKQTPKKNYIPNSIEDQIIESSFYPTSFKTSNNIRRKQPFLSKSSTINMDIYSPKSISMDIKRKIPHKTCEHENKVERYLKVSGFELINNNEIILKNTNYENCSNICNLNEINNEPFKCKSFNLLETVCILSSERAVPLGNGQLKKNLTSNYYEKICVDRNLVKGCPNIFERYPQKILVGFAEMVIDASSFEECFNICLEAKKIFGFFCQSGMYYFDERTLNCILNTETKNTQSPLFTDELHDIVDYFETGCTNDINIENKEIHNKTRNKKLSPKEKIQPKRDMDEGTLLIPSPTKEINKEFLQNINPKWIVVQ</sequence>
<dbReference type="InterPro" id="IPR003609">
    <property type="entry name" value="Pan_app"/>
</dbReference>
<evidence type="ECO:0000313" key="4">
    <source>
        <dbReference type="WBParaSite" id="SPAL_0001426400.1"/>
    </source>
</evidence>
<feature type="domain" description="Apple" evidence="2">
    <location>
        <begin position="339"/>
        <end position="425"/>
    </location>
</feature>
<evidence type="ECO:0000313" key="3">
    <source>
        <dbReference type="Proteomes" id="UP000046392"/>
    </source>
</evidence>
<organism evidence="3 4">
    <name type="scientific">Strongyloides papillosus</name>
    <name type="common">Intestinal threadworm</name>
    <dbReference type="NCBI Taxonomy" id="174720"/>
    <lineage>
        <taxon>Eukaryota</taxon>
        <taxon>Metazoa</taxon>
        <taxon>Ecdysozoa</taxon>
        <taxon>Nematoda</taxon>
        <taxon>Chromadorea</taxon>
        <taxon>Rhabditida</taxon>
        <taxon>Tylenchina</taxon>
        <taxon>Panagrolaimomorpha</taxon>
        <taxon>Strongyloidoidea</taxon>
        <taxon>Strongyloididae</taxon>
        <taxon>Strongyloides</taxon>
    </lineage>
</organism>
<dbReference type="PROSITE" id="PS50948">
    <property type="entry name" value="PAN"/>
    <property type="match status" value="3"/>
</dbReference>
<dbReference type="Gene3D" id="3.50.4.10">
    <property type="entry name" value="Hepatocyte Growth Factor"/>
    <property type="match status" value="2"/>
</dbReference>
<keyword evidence="1" id="KW-0732">Signal</keyword>
<evidence type="ECO:0000259" key="2">
    <source>
        <dbReference type="PROSITE" id="PS50948"/>
    </source>
</evidence>
<protein>
    <submittedName>
        <fullName evidence="4">PAN-1 domain and Apple-like domain-containing protein</fullName>
    </submittedName>
</protein>
<dbReference type="CDD" id="cd01099">
    <property type="entry name" value="PAN_AP_HGF"/>
    <property type="match status" value="1"/>
</dbReference>